<keyword evidence="2" id="KW-1185">Reference proteome</keyword>
<dbReference type="GO" id="GO:0005096">
    <property type="term" value="F:GTPase activator activity"/>
    <property type="evidence" value="ECO:0007669"/>
    <property type="project" value="InterPro"/>
</dbReference>
<dbReference type="PANTHER" id="PTHR46097">
    <property type="entry name" value="G PROTEIN-COUPLED RECEPTOR KINASE INTERACTING ARFGAP"/>
    <property type="match status" value="1"/>
</dbReference>
<dbReference type="GO" id="GO:0036465">
    <property type="term" value="P:synaptic vesicle recycling"/>
    <property type="evidence" value="ECO:0007669"/>
    <property type="project" value="TreeGrafter"/>
</dbReference>
<sequence length="227" mass="25428">MYLCGRRPDHSKQQHFLIPELLGQGSDAVNLKVIRKQLRTVPASCFERIMQDVYDEPNPQLSATRNQLRQKLAVCDARELATLIIDALCEAKRRRVTCPSDNRDYDEVAESPQNKSRISGSTKRSSDRKSDDSGNVLQENVIVSVDDFLELKEKVFDSETKLNNALAKRQPSPKTVLTSGASASNIPSSLGFDRQSVSSSKPPHGAPLFFYSYNAENYLDIKDDCFV</sequence>
<organism evidence="2 3">
    <name type="scientific">Parascaris equorum</name>
    <name type="common">Equine roundworm</name>
    <dbReference type="NCBI Taxonomy" id="6256"/>
    <lineage>
        <taxon>Eukaryota</taxon>
        <taxon>Metazoa</taxon>
        <taxon>Ecdysozoa</taxon>
        <taxon>Nematoda</taxon>
        <taxon>Chromadorea</taxon>
        <taxon>Rhabditida</taxon>
        <taxon>Spirurina</taxon>
        <taxon>Ascaridomorpha</taxon>
        <taxon>Ascaridoidea</taxon>
        <taxon>Ascarididae</taxon>
        <taxon>Parascaris</taxon>
    </lineage>
</organism>
<evidence type="ECO:0000313" key="2">
    <source>
        <dbReference type="Proteomes" id="UP000887564"/>
    </source>
</evidence>
<evidence type="ECO:0000256" key="1">
    <source>
        <dbReference type="SAM" id="MobiDB-lite"/>
    </source>
</evidence>
<accession>A0A914RUH3</accession>
<feature type="region of interest" description="Disordered" evidence="1">
    <location>
        <begin position="101"/>
        <end position="135"/>
    </location>
</feature>
<evidence type="ECO:0000313" key="3">
    <source>
        <dbReference type="WBParaSite" id="PEQ_0000997801-mRNA-1"/>
    </source>
</evidence>
<dbReference type="AlphaFoldDB" id="A0A914RUH3"/>
<name>A0A914RUH3_PAREQ</name>
<dbReference type="GO" id="GO:0032012">
    <property type="term" value="P:regulation of ARF protein signal transduction"/>
    <property type="evidence" value="ECO:0007669"/>
    <property type="project" value="InterPro"/>
</dbReference>
<dbReference type="GO" id="GO:0008277">
    <property type="term" value="P:regulation of G protein-coupled receptor signaling pathway"/>
    <property type="evidence" value="ECO:0007669"/>
    <property type="project" value="TreeGrafter"/>
</dbReference>
<dbReference type="Proteomes" id="UP000887564">
    <property type="component" value="Unplaced"/>
</dbReference>
<reference evidence="3" key="1">
    <citation type="submission" date="2022-11" db="UniProtKB">
        <authorList>
            <consortium name="WormBaseParasite"/>
        </authorList>
    </citation>
    <scope>IDENTIFICATION</scope>
</reference>
<dbReference type="InterPro" id="IPR047161">
    <property type="entry name" value="GIT-like"/>
</dbReference>
<dbReference type="GO" id="GO:0098793">
    <property type="term" value="C:presynapse"/>
    <property type="evidence" value="ECO:0007669"/>
    <property type="project" value="GOC"/>
</dbReference>
<protein>
    <submittedName>
        <fullName evidence="3">GIT Spa2 homology (SHD) domain-containing protein</fullName>
    </submittedName>
</protein>
<dbReference type="WBParaSite" id="PEQ_0000997801-mRNA-1">
    <property type="protein sequence ID" value="PEQ_0000997801-mRNA-1"/>
    <property type="gene ID" value="PEQ_0000997801"/>
</dbReference>
<dbReference type="PANTHER" id="PTHR46097:SF3">
    <property type="entry name" value="ARF GTPASE-ACTIVATING PROTEIN GIT"/>
    <property type="match status" value="1"/>
</dbReference>
<dbReference type="GO" id="GO:0007420">
    <property type="term" value="P:brain development"/>
    <property type="evidence" value="ECO:0007669"/>
    <property type="project" value="InterPro"/>
</dbReference>
<dbReference type="GO" id="GO:0031267">
    <property type="term" value="F:small GTPase binding"/>
    <property type="evidence" value="ECO:0007669"/>
    <property type="project" value="TreeGrafter"/>
</dbReference>
<proteinExistence type="predicted"/>